<dbReference type="AlphaFoldDB" id="U3NGF8"/>
<sequence>MRAGLPEQGGHAGNLPGDEQAATRLARRPHRLLLAFRCRLARAVRGGSLARVLHRTFVRPVRLRGHRAALICDGHHECAIGRPVWHRPHGDLRAHRAAVRGGLFRCDPGAALLRCRGHRGGLRPCGRRHERFQDGPDYRHQSARSVARPGYRCAFGHGRGCCCARCPRGGIRNRRVRWRQPLRGGSGPGGGDDGLGHPERPRVRCGRRCGHGALLCGNPCHDARPWRVPAVLHVAHHGGGRADSRCVRPRGGCARYREGRGGRDGCRGGFGRARRRVHRG</sequence>
<name>U3NGF8_9BACT</name>
<dbReference type="EMBL" id="KF176930">
    <property type="protein sequence ID" value="AGW28782.1"/>
    <property type="molecule type" value="Genomic_DNA"/>
</dbReference>
<feature type="non-terminal residue" evidence="1">
    <location>
        <position position="280"/>
    </location>
</feature>
<reference evidence="1" key="1">
    <citation type="journal article" date="2014" name="J. Antimicrob. Chemother.">
        <title>Effects of selective digestive decontamination (SDD) on the gut resistome.</title>
        <authorList>
            <person name="Buelow E."/>
            <person name="Gonzalez T.B."/>
            <person name="Versluis D."/>
            <person name="Oostdijk E.A."/>
            <person name="Ogilvie L.A."/>
            <person name="van Mourik M.S."/>
            <person name="Oosterink E."/>
            <person name="van Passel M.W."/>
            <person name="Smidt H."/>
            <person name="D'Andrea M.M."/>
            <person name="de Been M."/>
            <person name="Jones B.V."/>
            <person name="Willems R.J."/>
            <person name="Bonten M.J."/>
            <person name="van Schaik W."/>
        </authorList>
    </citation>
    <scope>NUCLEOTIDE SEQUENCE</scope>
</reference>
<proteinExistence type="predicted"/>
<accession>U3NGF8</accession>
<evidence type="ECO:0000313" key="1">
    <source>
        <dbReference type="EMBL" id="AGW28782.1"/>
    </source>
</evidence>
<protein>
    <submittedName>
        <fullName evidence="1">Beta-galactosidase/beta-glucuronidase</fullName>
    </submittedName>
</protein>
<organism evidence="1">
    <name type="scientific">uncultured bacterium EB3</name>
    <dbReference type="NCBI Taxonomy" id="1348856"/>
    <lineage>
        <taxon>Bacteria</taxon>
        <taxon>environmental samples</taxon>
    </lineage>
</organism>